<keyword evidence="6 8" id="KW-0067">ATP-binding</keyword>
<dbReference type="HAMAP" id="MF_00158">
    <property type="entry name" value="PanC"/>
    <property type="match status" value="1"/>
</dbReference>
<feature type="binding site" evidence="8">
    <location>
        <begin position="35"/>
        <end position="42"/>
    </location>
    <ligand>
        <name>ATP</name>
        <dbReference type="ChEBI" id="CHEBI:30616"/>
    </ligand>
</feature>
<evidence type="ECO:0000256" key="7">
    <source>
        <dbReference type="ARBA" id="ARBA00048258"/>
    </source>
</evidence>
<comment type="function">
    <text evidence="8">Catalyzes the condensation of pantoate with beta-alanine in an ATP-dependent reaction via a pantoyl-adenylate intermediate.</text>
</comment>
<dbReference type="SUPFAM" id="SSF52374">
    <property type="entry name" value="Nucleotidylyl transferase"/>
    <property type="match status" value="1"/>
</dbReference>
<dbReference type="InterPro" id="IPR014729">
    <property type="entry name" value="Rossmann-like_a/b/a_fold"/>
</dbReference>
<dbReference type="Proteomes" id="UP000298347">
    <property type="component" value="Unassembled WGS sequence"/>
</dbReference>
<comment type="subcellular location">
    <subcellularLocation>
        <location evidence="8">Cytoplasm</location>
    </subcellularLocation>
</comment>
<comment type="similarity">
    <text evidence="2 8">Belongs to the pantothenate synthetase family.</text>
</comment>
<dbReference type="InterPro" id="IPR003721">
    <property type="entry name" value="Pantoate_ligase"/>
</dbReference>
<keyword evidence="8" id="KW-0963">Cytoplasm</keyword>
<evidence type="ECO:0000313" key="9">
    <source>
        <dbReference type="EMBL" id="TGA97071.1"/>
    </source>
</evidence>
<keyword evidence="3 8" id="KW-0436">Ligase</keyword>
<feature type="binding site" evidence="8">
    <location>
        <position position="66"/>
    </location>
    <ligand>
        <name>(R)-pantoate</name>
        <dbReference type="ChEBI" id="CHEBI:15980"/>
    </ligand>
</feature>
<dbReference type="GO" id="GO:0015940">
    <property type="term" value="P:pantothenate biosynthetic process"/>
    <property type="evidence" value="ECO:0007669"/>
    <property type="project" value="UniProtKB-UniRule"/>
</dbReference>
<dbReference type="Gene3D" id="3.40.50.620">
    <property type="entry name" value="HUPs"/>
    <property type="match status" value="1"/>
</dbReference>
<dbReference type="NCBIfam" id="TIGR00018">
    <property type="entry name" value="panC"/>
    <property type="match status" value="1"/>
</dbReference>
<evidence type="ECO:0000256" key="5">
    <source>
        <dbReference type="ARBA" id="ARBA00022741"/>
    </source>
</evidence>
<comment type="caution">
    <text evidence="9">The sequence shown here is derived from an EMBL/GenBank/DDBJ whole genome shotgun (WGS) entry which is preliminary data.</text>
</comment>
<feature type="binding site" evidence="8">
    <location>
        <begin position="189"/>
        <end position="192"/>
    </location>
    <ligand>
        <name>ATP</name>
        <dbReference type="ChEBI" id="CHEBI:30616"/>
    </ligand>
</feature>
<evidence type="ECO:0000256" key="4">
    <source>
        <dbReference type="ARBA" id="ARBA00022655"/>
    </source>
</evidence>
<sequence length="301" mass="33186">MTAKGIKRISSPAEMTRYVVEQKQEGKTVGYVPTMGSLHEGHLSLFKKARENSDCVIASVFVNPTQFGERDDYINYPKNIERDAGLAESAGVDALFIPEESAIYPNGSDITVKVHSKTDVLCGKSRPGHFDGVATVLIKLFNIVKPDTAYFGMKDAQQVAIVTSLVRSFHFPVKLVACPIVREADGLAKSSRNVRLSVEERKEAPELFKGLQAGLRGAKLGETRFDQLIATVKAYYAKHLTLGKIDYVDVLNYPDLRRSGTLLSGRFIIACAVRYQNARLIDNITSDTELFTTVSEADESC</sequence>
<dbReference type="GO" id="GO:0005829">
    <property type="term" value="C:cytosol"/>
    <property type="evidence" value="ECO:0007669"/>
    <property type="project" value="TreeGrafter"/>
</dbReference>
<comment type="pathway">
    <text evidence="1 8">Cofactor biosynthesis; (R)-pantothenate biosynthesis; (R)-pantothenate from (R)-pantoate and beta-alanine: step 1/1.</text>
</comment>
<dbReference type="PANTHER" id="PTHR21299">
    <property type="entry name" value="CYTIDYLATE KINASE/PANTOATE-BETA-ALANINE LIGASE"/>
    <property type="match status" value="1"/>
</dbReference>
<evidence type="ECO:0000256" key="6">
    <source>
        <dbReference type="ARBA" id="ARBA00022840"/>
    </source>
</evidence>
<proteinExistence type="inferred from homology"/>
<name>A0A4Z0GJY8_9BACL</name>
<protein>
    <recommendedName>
        <fullName evidence="8">Pantothenate synthetase</fullName>
        <shortName evidence="8">PS</shortName>
        <ecNumber evidence="8">6.3.2.1</ecNumber>
    </recommendedName>
    <alternativeName>
        <fullName evidence="8">Pantoate--beta-alanine ligase</fullName>
    </alternativeName>
    <alternativeName>
        <fullName evidence="8">Pantoate-activating enzyme</fullName>
    </alternativeName>
</protein>
<dbReference type="InterPro" id="IPR042176">
    <property type="entry name" value="Pantoate_ligase_C"/>
</dbReference>
<dbReference type="CDD" id="cd00560">
    <property type="entry name" value="PanC"/>
    <property type="match status" value="1"/>
</dbReference>
<dbReference type="EMBL" id="SRJD01000017">
    <property type="protein sequence ID" value="TGA97071.1"/>
    <property type="molecule type" value="Genomic_DNA"/>
</dbReference>
<dbReference type="GO" id="GO:0005524">
    <property type="term" value="F:ATP binding"/>
    <property type="evidence" value="ECO:0007669"/>
    <property type="project" value="UniProtKB-KW"/>
</dbReference>
<dbReference type="Gene3D" id="3.30.1300.10">
    <property type="entry name" value="Pantoate-beta-alanine ligase, C-terminal domain"/>
    <property type="match status" value="1"/>
</dbReference>
<dbReference type="PANTHER" id="PTHR21299:SF1">
    <property type="entry name" value="PANTOATE--BETA-ALANINE LIGASE"/>
    <property type="match status" value="1"/>
</dbReference>
<comment type="miscellaneous">
    <text evidence="8">The reaction proceeds by a bi uni uni bi ping pong mechanism.</text>
</comment>
<evidence type="ECO:0000256" key="2">
    <source>
        <dbReference type="ARBA" id="ARBA00009256"/>
    </source>
</evidence>
<evidence type="ECO:0000256" key="8">
    <source>
        <dbReference type="HAMAP-Rule" id="MF_00158"/>
    </source>
</evidence>
<feature type="binding site" evidence="8">
    <location>
        <position position="181"/>
    </location>
    <ligand>
        <name>ATP</name>
        <dbReference type="ChEBI" id="CHEBI:30616"/>
    </ligand>
</feature>
<dbReference type="EC" id="6.3.2.1" evidence="8"/>
<feature type="binding site" evidence="8">
    <location>
        <position position="66"/>
    </location>
    <ligand>
        <name>beta-alanine</name>
        <dbReference type="ChEBI" id="CHEBI:57966"/>
    </ligand>
</feature>
<keyword evidence="4 8" id="KW-0566">Pantothenate biosynthesis</keyword>
<comment type="subunit">
    <text evidence="8">Homodimer.</text>
</comment>
<accession>A0A4Z0GJY8</accession>
<feature type="active site" description="Proton donor" evidence="8">
    <location>
        <position position="42"/>
    </location>
</feature>
<organism evidence="9 10">
    <name type="scientific">Sporolactobacillus shoreae</name>
    <dbReference type="NCBI Taxonomy" id="1465501"/>
    <lineage>
        <taxon>Bacteria</taxon>
        <taxon>Bacillati</taxon>
        <taxon>Bacillota</taxon>
        <taxon>Bacilli</taxon>
        <taxon>Bacillales</taxon>
        <taxon>Sporolactobacillaceae</taxon>
        <taxon>Sporolactobacillus</taxon>
    </lineage>
</organism>
<feature type="binding site" evidence="8">
    <location>
        <begin position="152"/>
        <end position="155"/>
    </location>
    <ligand>
        <name>ATP</name>
        <dbReference type="ChEBI" id="CHEBI:30616"/>
    </ligand>
</feature>
<dbReference type="FunFam" id="3.40.50.620:FF:000013">
    <property type="entry name" value="Pantothenate synthetase"/>
    <property type="match status" value="1"/>
</dbReference>
<keyword evidence="5 8" id="KW-0547">Nucleotide-binding</keyword>
<feature type="binding site" evidence="8">
    <location>
        <position position="158"/>
    </location>
    <ligand>
        <name>(R)-pantoate</name>
        <dbReference type="ChEBI" id="CHEBI:15980"/>
    </ligand>
</feature>
<evidence type="ECO:0000313" key="10">
    <source>
        <dbReference type="Proteomes" id="UP000298347"/>
    </source>
</evidence>
<reference evidence="9 10" key="1">
    <citation type="journal article" date="2015" name="Int. J. Syst. Evol. Microbiol.">
        <title>Sporolactobacillus shoreae sp. nov. and Sporolactobacillus spathodeae sp. nov., two spore-forming lactic acid bacteria isolated from tree barks in Thailand.</title>
        <authorList>
            <person name="Thamacharoensuk T."/>
            <person name="Kitahara M."/>
            <person name="Ohkuma M."/>
            <person name="Thongchul N."/>
            <person name="Tanasupawat S."/>
        </authorList>
    </citation>
    <scope>NUCLEOTIDE SEQUENCE [LARGE SCALE GENOMIC DNA]</scope>
    <source>
        <strain evidence="9 10">BK92</strain>
    </source>
</reference>
<dbReference type="OrthoDB" id="9773087at2"/>
<gene>
    <name evidence="8" type="primary">panC</name>
    <name evidence="9" type="ORF">E4665_13410</name>
</gene>
<evidence type="ECO:0000256" key="1">
    <source>
        <dbReference type="ARBA" id="ARBA00004990"/>
    </source>
</evidence>
<dbReference type="AlphaFoldDB" id="A0A4Z0GJY8"/>
<dbReference type="Pfam" id="PF02569">
    <property type="entry name" value="Pantoate_ligase"/>
    <property type="match status" value="1"/>
</dbReference>
<keyword evidence="10" id="KW-1185">Reference proteome</keyword>
<dbReference type="UniPathway" id="UPA00028">
    <property type="reaction ID" value="UER00005"/>
</dbReference>
<comment type="catalytic activity">
    <reaction evidence="7 8">
        <text>(R)-pantoate + beta-alanine + ATP = (R)-pantothenate + AMP + diphosphate + H(+)</text>
        <dbReference type="Rhea" id="RHEA:10912"/>
        <dbReference type="ChEBI" id="CHEBI:15378"/>
        <dbReference type="ChEBI" id="CHEBI:15980"/>
        <dbReference type="ChEBI" id="CHEBI:29032"/>
        <dbReference type="ChEBI" id="CHEBI:30616"/>
        <dbReference type="ChEBI" id="CHEBI:33019"/>
        <dbReference type="ChEBI" id="CHEBI:57966"/>
        <dbReference type="ChEBI" id="CHEBI:456215"/>
        <dbReference type="EC" id="6.3.2.1"/>
    </reaction>
</comment>
<dbReference type="GO" id="GO:0004592">
    <property type="term" value="F:pantoate-beta-alanine ligase activity"/>
    <property type="evidence" value="ECO:0007669"/>
    <property type="project" value="UniProtKB-UniRule"/>
</dbReference>
<evidence type="ECO:0000256" key="3">
    <source>
        <dbReference type="ARBA" id="ARBA00022598"/>
    </source>
</evidence>